<dbReference type="PANTHER" id="PTHR14965">
    <property type="entry name" value="SI:CH73-248E21.1"/>
    <property type="match status" value="1"/>
</dbReference>
<feature type="region of interest" description="Disordered" evidence="3">
    <location>
        <begin position="137"/>
        <end position="158"/>
    </location>
</feature>
<proteinExistence type="predicted"/>
<keyword evidence="2" id="KW-0053">Apoptosis</keyword>
<keyword evidence="1" id="KW-0597">Phosphoprotein</keyword>
<dbReference type="AlphaFoldDB" id="A0A8X7XGH0"/>
<dbReference type="InterPro" id="IPR036834">
    <property type="entry name" value="Bcl-2-like_sf"/>
</dbReference>
<organism evidence="4 5">
    <name type="scientific">Polypterus senegalus</name>
    <name type="common">Senegal bichir</name>
    <dbReference type="NCBI Taxonomy" id="55291"/>
    <lineage>
        <taxon>Eukaryota</taxon>
        <taxon>Metazoa</taxon>
        <taxon>Chordata</taxon>
        <taxon>Craniata</taxon>
        <taxon>Vertebrata</taxon>
        <taxon>Euteleostomi</taxon>
        <taxon>Actinopterygii</taxon>
        <taxon>Polypteriformes</taxon>
        <taxon>Polypteridae</taxon>
        <taxon>Polypterus</taxon>
    </lineage>
</organism>
<dbReference type="GO" id="GO:2001236">
    <property type="term" value="P:regulation of extrinsic apoptotic signaling pathway"/>
    <property type="evidence" value="ECO:0007669"/>
    <property type="project" value="TreeGrafter"/>
</dbReference>
<keyword evidence="5" id="KW-1185">Reference proteome</keyword>
<dbReference type="EMBL" id="JAATIS010000485">
    <property type="protein sequence ID" value="KAG2467768.1"/>
    <property type="molecule type" value="Genomic_DNA"/>
</dbReference>
<sequence length="483" mass="54551">MATTPVEPQLLSIARKDAQKVLEVYVKRSLSMNEGTRETVRSLGRGRSKNETVGKKTVKRSVSDTTEHLRPVLEEKHHMSTDSVHSVSTAEAETKAENSAEFERMQRKSIKKGKKTSSLFKNFISLFWRKGGDEKESELEEKPVSAPLNTPQAPSGCLPVSRQLSEEYYQPLKPQVAKPERKRSLKKTFSFKDKRQDGNNAQVKDKKHDENKAKPIKRPSFLALRGTPVKPPVRNVLPGESYYEKLSEEMVRIVKARESINVQADDVFEAESFIANDVEADGKPAHSDAFLIDQIVLLLQREGDRIDNKLKENVALSTFFKSLDYSSFQQLADRYVETEIRNQEAQGRIPELVKFAFTLDLTAKVAGICNHTVNRIMGFGNQYLQDRFTQYANSQPMCAPFTLRLVTVTHLFLPVWSGISSRATLGVHTISKGHLGQVRQFSITTQVSQLLLQFSDPELEVLDQLASLADVALIDNWLFQTII</sequence>
<dbReference type="SUPFAM" id="SSF56854">
    <property type="entry name" value="Bcl-2 inhibitors of programmed cell death"/>
    <property type="match status" value="1"/>
</dbReference>
<reference evidence="4 5" key="1">
    <citation type="journal article" date="2021" name="Cell">
        <title>Tracing the genetic footprints of vertebrate landing in non-teleost ray-finned fishes.</title>
        <authorList>
            <person name="Bi X."/>
            <person name="Wang K."/>
            <person name="Yang L."/>
            <person name="Pan H."/>
            <person name="Jiang H."/>
            <person name="Wei Q."/>
            <person name="Fang M."/>
            <person name="Yu H."/>
            <person name="Zhu C."/>
            <person name="Cai Y."/>
            <person name="He Y."/>
            <person name="Gan X."/>
            <person name="Zeng H."/>
            <person name="Yu D."/>
            <person name="Zhu Y."/>
            <person name="Jiang H."/>
            <person name="Qiu Q."/>
            <person name="Yang H."/>
            <person name="Zhang Y.E."/>
            <person name="Wang W."/>
            <person name="Zhu M."/>
            <person name="He S."/>
            <person name="Zhang G."/>
        </authorList>
    </citation>
    <scope>NUCLEOTIDE SEQUENCE [LARGE SCALE GENOMIC DNA]</scope>
    <source>
        <strain evidence="4">Bchr_013</strain>
    </source>
</reference>
<accession>A0A8X7XGH0</accession>
<gene>
    <name evidence="4" type="primary">Bcl2l14</name>
    <name evidence="4" type="ORF">GTO96_0015676</name>
</gene>
<dbReference type="Proteomes" id="UP000886611">
    <property type="component" value="Unassembled WGS sequence"/>
</dbReference>
<feature type="compositionally biased region" description="Basic and acidic residues" evidence="3">
    <location>
        <begin position="92"/>
        <end position="106"/>
    </location>
</feature>
<feature type="region of interest" description="Disordered" evidence="3">
    <location>
        <begin position="36"/>
        <end position="113"/>
    </location>
</feature>
<feature type="compositionally biased region" description="Polar residues" evidence="3">
    <location>
        <begin position="81"/>
        <end position="91"/>
    </location>
</feature>
<protein>
    <submittedName>
        <fullName evidence="4">B2L14 protein</fullName>
    </submittedName>
</protein>
<evidence type="ECO:0000256" key="1">
    <source>
        <dbReference type="ARBA" id="ARBA00022553"/>
    </source>
</evidence>
<feature type="compositionally biased region" description="Basic and acidic residues" evidence="3">
    <location>
        <begin position="190"/>
        <end position="211"/>
    </location>
</feature>
<feature type="region of interest" description="Disordered" evidence="3">
    <location>
        <begin position="170"/>
        <end position="211"/>
    </location>
</feature>
<feature type="non-terminal residue" evidence="4">
    <location>
        <position position="483"/>
    </location>
</feature>
<evidence type="ECO:0000313" key="5">
    <source>
        <dbReference type="Proteomes" id="UP000886611"/>
    </source>
</evidence>
<name>A0A8X7XGH0_POLSE</name>
<comment type="caution">
    <text evidence="4">The sequence shown here is derived from an EMBL/GenBank/DDBJ whole genome shotgun (WGS) entry which is preliminary data.</text>
</comment>
<dbReference type="GO" id="GO:0006915">
    <property type="term" value="P:apoptotic process"/>
    <property type="evidence" value="ECO:0007669"/>
    <property type="project" value="UniProtKB-KW"/>
</dbReference>
<evidence type="ECO:0000256" key="2">
    <source>
        <dbReference type="ARBA" id="ARBA00022703"/>
    </source>
</evidence>
<dbReference type="PANTHER" id="PTHR14965:SF9">
    <property type="entry name" value="APOPTOSIS FACILITATOR BCL-2-LIKE PROTEIN 14"/>
    <property type="match status" value="1"/>
</dbReference>
<evidence type="ECO:0000256" key="3">
    <source>
        <dbReference type="SAM" id="MobiDB-lite"/>
    </source>
</evidence>
<feature type="compositionally biased region" description="Basic and acidic residues" evidence="3">
    <location>
        <begin position="61"/>
        <end position="80"/>
    </location>
</feature>
<evidence type="ECO:0000313" key="4">
    <source>
        <dbReference type="EMBL" id="KAG2467768.1"/>
    </source>
</evidence>
<feature type="non-terminal residue" evidence="4">
    <location>
        <position position="1"/>
    </location>
</feature>